<reference evidence="3" key="1">
    <citation type="submission" date="2020-03" db="EMBL/GenBank/DDBJ databases">
        <title>A high-quality chromosome-level genome assembly of a woody plant with both climbing and erect habits, Rhamnella rubrinervis.</title>
        <authorList>
            <person name="Lu Z."/>
            <person name="Yang Y."/>
            <person name="Zhu X."/>
            <person name="Sun Y."/>
        </authorList>
    </citation>
    <scope>NUCLEOTIDE SEQUENCE</scope>
    <source>
        <strain evidence="3">BYM</strain>
        <tissue evidence="3">Leaf</tissue>
    </source>
</reference>
<sequence>MGKVDLPNLKGTPGPLISCLPAHTMLKSSTTIPRVTGRMDKYIRPNVSGPDSRLPTYLVKAQKISDNSWRRPRKYLTPFSTQISRRSNKSTHFDVVKSHVSTRKYGKQIPWIKNYVHYPTTCEFEPRALGHNANDLPRRSTQEGPKAFLRKPNGRRQKSLGKSYPRVSEGEGTQAPRRKLTRGIRARKGGETPPRNETNTRRGAADPPLKGYIYTIKDQIVDQVLRELKGKTVEEHKSWEPPYNVEIMEAPLLKNFKMSNLVIYNGKGDSNGHLDVFRSWMNFEQNLNLPRCRAFPLTLSRPAQAWHSRLKLTSIHSFEQLAAQFVAHFKGAKLVKKLVTHLMSIRQGHDESLESYRKRLNNEVMLIVDFSEQVGIRAIFNGLRPRAFKWDITKNTLKLYLE</sequence>
<feature type="compositionally biased region" description="Basic residues" evidence="1">
    <location>
        <begin position="148"/>
        <end position="159"/>
    </location>
</feature>
<feature type="compositionally biased region" description="Basic residues" evidence="1">
    <location>
        <begin position="176"/>
        <end position="187"/>
    </location>
</feature>
<feature type="domain" description="Retrotransposon gag" evidence="2">
    <location>
        <begin position="294"/>
        <end position="385"/>
    </location>
</feature>
<dbReference type="InterPro" id="IPR005162">
    <property type="entry name" value="Retrotrans_gag_dom"/>
</dbReference>
<name>A0A8K0H0F4_9ROSA</name>
<dbReference type="OrthoDB" id="1748993at2759"/>
<organism evidence="3 4">
    <name type="scientific">Rhamnella rubrinervis</name>
    <dbReference type="NCBI Taxonomy" id="2594499"/>
    <lineage>
        <taxon>Eukaryota</taxon>
        <taxon>Viridiplantae</taxon>
        <taxon>Streptophyta</taxon>
        <taxon>Embryophyta</taxon>
        <taxon>Tracheophyta</taxon>
        <taxon>Spermatophyta</taxon>
        <taxon>Magnoliopsida</taxon>
        <taxon>eudicotyledons</taxon>
        <taxon>Gunneridae</taxon>
        <taxon>Pentapetalae</taxon>
        <taxon>rosids</taxon>
        <taxon>fabids</taxon>
        <taxon>Rosales</taxon>
        <taxon>Rhamnaceae</taxon>
        <taxon>rhamnoid group</taxon>
        <taxon>Rhamneae</taxon>
        <taxon>Rhamnella</taxon>
    </lineage>
</organism>
<gene>
    <name evidence="3" type="ORF">FNV43_RR13010</name>
</gene>
<proteinExistence type="predicted"/>
<protein>
    <recommendedName>
        <fullName evidence="2">Retrotransposon gag domain-containing protein</fullName>
    </recommendedName>
</protein>
<dbReference type="EMBL" id="VOIH02000006">
    <property type="protein sequence ID" value="KAF3443328.1"/>
    <property type="molecule type" value="Genomic_DNA"/>
</dbReference>
<dbReference type="Pfam" id="PF03732">
    <property type="entry name" value="Retrotrans_gag"/>
    <property type="match status" value="1"/>
</dbReference>
<dbReference type="PANTHER" id="PTHR33223">
    <property type="entry name" value="CCHC-TYPE DOMAIN-CONTAINING PROTEIN"/>
    <property type="match status" value="1"/>
</dbReference>
<accession>A0A8K0H0F4</accession>
<evidence type="ECO:0000256" key="1">
    <source>
        <dbReference type="SAM" id="MobiDB-lite"/>
    </source>
</evidence>
<comment type="caution">
    <text evidence="3">The sequence shown here is derived from an EMBL/GenBank/DDBJ whole genome shotgun (WGS) entry which is preliminary data.</text>
</comment>
<evidence type="ECO:0000313" key="3">
    <source>
        <dbReference type="EMBL" id="KAF3443328.1"/>
    </source>
</evidence>
<evidence type="ECO:0000313" key="4">
    <source>
        <dbReference type="Proteomes" id="UP000796880"/>
    </source>
</evidence>
<dbReference type="PANTHER" id="PTHR33223:SF10">
    <property type="entry name" value="AMINOTRANSFERASE-LIKE PLANT MOBILE DOMAIN-CONTAINING PROTEIN"/>
    <property type="match status" value="1"/>
</dbReference>
<dbReference type="AlphaFoldDB" id="A0A8K0H0F4"/>
<dbReference type="Proteomes" id="UP000796880">
    <property type="component" value="Unassembled WGS sequence"/>
</dbReference>
<evidence type="ECO:0000259" key="2">
    <source>
        <dbReference type="Pfam" id="PF03732"/>
    </source>
</evidence>
<keyword evidence="4" id="KW-1185">Reference proteome</keyword>
<feature type="region of interest" description="Disordered" evidence="1">
    <location>
        <begin position="129"/>
        <end position="208"/>
    </location>
</feature>